<dbReference type="AlphaFoldDB" id="A0A7Z2VWC2"/>
<reference evidence="1 2" key="1">
    <citation type="submission" date="2020-04" db="EMBL/GenBank/DDBJ databases">
        <title>Genome sequencing of novel species.</title>
        <authorList>
            <person name="Heo J."/>
            <person name="Kim S.-J."/>
            <person name="Kim J.-S."/>
            <person name="Hong S.-B."/>
            <person name="Kwon S.-W."/>
        </authorList>
    </citation>
    <scope>NUCLEOTIDE SEQUENCE [LARGE SCALE GENOMIC DNA]</scope>
    <source>
        <strain evidence="1 2">GN2-R2</strain>
    </source>
</reference>
<organism evidence="1 2">
    <name type="scientific">Massilia forsythiae</name>
    <dbReference type="NCBI Taxonomy" id="2728020"/>
    <lineage>
        <taxon>Bacteria</taxon>
        <taxon>Pseudomonadati</taxon>
        <taxon>Pseudomonadota</taxon>
        <taxon>Betaproteobacteria</taxon>
        <taxon>Burkholderiales</taxon>
        <taxon>Oxalobacteraceae</taxon>
        <taxon>Telluria group</taxon>
        <taxon>Massilia</taxon>
    </lineage>
</organism>
<evidence type="ECO:0000313" key="1">
    <source>
        <dbReference type="EMBL" id="QJE00155.1"/>
    </source>
</evidence>
<name>A0A7Z2VWC2_9BURK</name>
<dbReference type="InterPro" id="IPR036361">
    <property type="entry name" value="SAP_dom_sf"/>
</dbReference>
<dbReference type="Gene3D" id="1.10.720.30">
    <property type="entry name" value="SAP domain"/>
    <property type="match status" value="1"/>
</dbReference>
<proteinExistence type="predicted"/>
<dbReference type="KEGG" id="mfy:HH212_09055"/>
<dbReference type="RefSeq" id="WP_170202188.1">
    <property type="nucleotide sequence ID" value="NZ_CP051685.1"/>
</dbReference>
<dbReference type="Pfam" id="PF09905">
    <property type="entry name" value="VF530"/>
    <property type="match status" value="1"/>
</dbReference>
<accession>A0A7Z2VWC2</accession>
<dbReference type="Proteomes" id="UP000502415">
    <property type="component" value="Chromosome"/>
</dbReference>
<dbReference type="GO" id="GO:0003677">
    <property type="term" value="F:DNA binding"/>
    <property type="evidence" value="ECO:0007669"/>
    <property type="project" value="InterPro"/>
</dbReference>
<gene>
    <name evidence="1" type="ORF">HH212_09055</name>
</gene>
<keyword evidence="2" id="KW-1185">Reference proteome</keyword>
<protein>
    <submittedName>
        <fullName evidence="1">DUF2132 domain-containing protein</fullName>
    </submittedName>
</protein>
<dbReference type="EMBL" id="CP051685">
    <property type="protein sequence ID" value="QJE00155.1"/>
    <property type="molecule type" value="Genomic_DNA"/>
</dbReference>
<dbReference type="InterPro" id="IPR018668">
    <property type="entry name" value="DNA-binding_VF530-like"/>
</dbReference>
<evidence type="ECO:0000313" key="2">
    <source>
        <dbReference type="Proteomes" id="UP000502415"/>
    </source>
</evidence>
<sequence length="73" mass="8563">MSVQALHGITLESVLTRLVEHYGWAGLGRRIDINCFIKDPSIKSSLKFLRKTPWARDKVEQLYLETRFTNERE</sequence>